<proteinExistence type="predicted"/>
<name>A0A6J4RBY3_9ACTN</name>
<evidence type="ECO:0000256" key="1">
    <source>
        <dbReference type="SAM" id="MobiDB-lite"/>
    </source>
</evidence>
<sequence>WPTSTTPAEGDARRPTACSKRSPTRLARSTGCRRRSPRAGPPGRAPASSSRTPAVTSPTRCSGPGWTPTTVSPSSSRPTSAASASAPRRCAPTSPPPSCCCSSCSRSSAIRARTA</sequence>
<dbReference type="EMBL" id="CADCVJ010000046">
    <property type="protein sequence ID" value="CAA9465988.1"/>
    <property type="molecule type" value="Genomic_DNA"/>
</dbReference>
<accession>A0A6J4RBY3</accession>
<feature type="compositionally biased region" description="Low complexity" evidence="1">
    <location>
        <begin position="45"/>
        <end position="60"/>
    </location>
</feature>
<feature type="compositionally biased region" description="Low complexity" evidence="1">
    <location>
        <begin position="104"/>
        <end position="115"/>
    </location>
</feature>
<protein>
    <submittedName>
        <fullName evidence="2">Uncharacterized protein</fullName>
    </submittedName>
</protein>
<gene>
    <name evidence="2" type="ORF">AVDCRST_MAG38-707</name>
</gene>
<organism evidence="2">
    <name type="scientific">uncultured Solirubrobacteraceae bacterium</name>
    <dbReference type="NCBI Taxonomy" id="1162706"/>
    <lineage>
        <taxon>Bacteria</taxon>
        <taxon>Bacillati</taxon>
        <taxon>Actinomycetota</taxon>
        <taxon>Thermoleophilia</taxon>
        <taxon>Solirubrobacterales</taxon>
        <taxon>Solirubrobacteraceae</taxon>
        <taxon>environmental samples</taxon>
    </lineage>
</organism>
<feature type="compositionally biased region" description="Low complexity" evidence="1">
    <location>
        <begin position="67"/>
        <end position="92"/>
    </location>
</feature>
<feature type="region of interest" description="Disordered" evidence="1">
    <location>
        <begin position="1"/>
        <end position="115"/>
    </location>
</feature>
<reference evidence="2" key="1">
    <citation type="submission" date="2020-02" db="EMBL/GenBank/DDBJ databases">
        <authorList>
            <person name="Meier V. D."/>
        </authorList>
    </citation>
    <scope>NUCLEOTIDE SEQUENCE</scope>
    <source>
        <strain evidence="2">AVDCRST_MAG38</strain>
    </source>
</reference>
<evidence type="ECO:0000313" key="2">
    <source>
        <dbReference type="EMBL" id="CAA9465988.1"/>
    </source>
</evidence>
<feature type="non-terminal residue" evidence="2">
    <location>
        <position position="115"/>
    </location>
</feature>
<feature type="non-terminal residue" evidence="2">
    <location>
        <position position="1"/>
    </location>
</feature>
<dbReference type="AlphaFoldDB" id="A0A6J4RBY3"/>